<keyword evidence="5" id="KW-1185">Reference proteome</keyword>
<comment type="miscellaneous">
    <text evidence="1">Reaction mechanism of ThiL seems to utilize a direct, inline transfer of the gamma-phosphate of ATP to TMP rather than a phosphorylated enzyme intermediate.</text>
</comment>
<dbReference type="InterPro" id="IPR010918">
    <property type="entry name" value="PurM-like_C_dom"/>
</dbReference>
<dbReference type="OrthoDB" id="9802811at2"/>
<dbReference type="RefSeq" id="WP_006237438.1">
    <property type="nucleotide sequence ID" value="NZ_JH636049.1"/>
</dbReference>
<dbReference type="PANTHER" id="PTHR30270">
    <property type="entry name" value="THIAMINE-MONOPHOSPHATE KINASE"/>
    <property type="match status" value="1"/>
</dbReference>
<dbReference type="GO" id="GO:0000287">
    <property type="term" value="F:magnesium ion binding"/>
    <property type="evidence" value="ECO:0007669"/>
    <property type="project" value="UniProtKB-UniRule"/>
</dbReference>
<reference evidence="4 5" key="1">
    <citation type="submission" date="2012-01" db="EMBL/GenBank/DDBJ databases">
        <title>Improved High-Quality Draft sequence of Saccharomonospora xinjiangensis XJ-54.</title>
        <authorList>
            <consortium name="US DOE Joint Genome Institute"/>
            <person name="Lucas S."/>
            <person name="Han J."/>
            <person name="Lapidus A."/>
            <person name="Cheng J.-F."/>
            <person name="Goodwin L."/>
            <person name="Pitluck S."/>
            <person name="Peters L."/>
            <person name="Mikhailova N."/>
            <person name="Teshima H."/>
            <person name="Detter J.C."/>
            <person name="Han C."/>
            <person name="Tapia R."/>
            <person name="Land M."/>
            <person name="Hauser L."/>
            <person name="Kyrpides N."/>
            <person name="Ivanova N."/>
            <person name="Pagani I."/>
            <person name="Brambilla E.-M."/>
            <person name="Klenk H.-P."/>
            <person name="Woyke T."/>
        </authorList>
    </citation>
    <scope>NUCLEOTIDE SEQUENCE [LARGE SCALE GENOMIC DNA]</scope>
    <source>
        <strain evidence="4 5">XJ-54</strain>
    </source>
</reference>
<feature type="binding site" evidence="1">
    <location>
        <position position="57"/>
    </location>
    <ligand>
        <name>Mg(2+)</name>
        <dbReference type="ChEBI" id="CHEBI:18420"/>
        <label>1</label>
    </ligand>
</feature>
<dbReference type="CDD" id="cd02194">
    <property type="entry name" value="ThiL"/>
    <property type="match status" value="1"/>
</dbReference>
<accession>I0UZL6</accession>
<dbReference type="Pfam" id="PF00586">
    <property type="entry name" value="AIRS"/>
    <property type="match status" value="1"/>
</dbReference>
<feature type="binding site" evidence="1">
    <location>
        <position position="274"/>
    </location>
    <ligand>
        <name>substrate</name>
    </ligand>
</feature>
<dbReference type="STRING" id="882086.SacxiDRAFT_1058"/>
<evidence type="ECO:0000313" key="4">
    <source>
        <dbReference type="EMBL" id="EID53319.1"/>
    </source>
</evidence>
<dbReference type="InterPro" id="IPR036921">
    <property type="entry name" value="PurM-like_N_sf"/>
</dbReference>
<keyword evidence="1" id="KW-0784">Thiamine biosynthesis</keyword>
<comment type="caution">
    <text evidence="1">Lacks conserved residue(s) required for the propagation of feature annotation.</text>
</comment>
<dbReference type="NCBIfam" id="TIGR01379">
    <property type="entry name" value="thiL"/>
    <property type="match status" value="1"/>
</dbReference>
<organism evidence="4 5">
    <name type="scientific">Saccharomonospora xinjiangensis XJ-54</name>
    <dbReference type="NCBI Taxonomy" id="882086"/>
    <lineage>
        <taxon>Bacteria</taxon>
        <taxon>Bacillati</taxon>
        <taxon>Actinomycetota</taxon>
        <taxon>Actinomycetes</taxon>
        <taxon>Pseudonocardiales</taxon>
        <taxon>Pseudonocardiaceae</taxon>
        <taxon>Saccharomonospora</taxon>
    </lineage>
</organism>
<feature type="binding site" evidence="1">
    <location>
        <begin position="133"/>
        <end position="134"/>
    </location>
    <ligand>
        <name>ATP</name>
        <dbReference type="ChEBI" id="CHEBI:30616"/>
    </ligand>
</feature>
<dbReference type="eggNOG" id="COG0611">
    <property type="taxonomic scope" value="Bacteria"/>
</dbReference>
<keyword evidence="1" id="KW-0547">Nucleotide-binding</keyword>
<dbReference type="AlphaFoldDB" id="I0UZL6"/>
<evidence type="ECO:0000256" key="1">
    <source>
        <dbReference type="HAMAP-Rule" id="MF_02128"/>
    </source>
</evidence>
<dbReference type="HAMAP" id="MF_02128">
    <property type="entry name" value="TMP_kinase"/>
    <property type="match status" value="1"/>
</dbReference>
<proteinExistence type="inferred from homology"/>
<feature type="binding site" evidence="1">
    <location>
        <position position="41"/>
    </location>
    <ligand>
        <name>Mg(2+)</name>
        <dbReference type="ChEBI" id="CHEBI:18420"/>
        <label>4</label>
    </ligand>
</feature>
<dbReference type="Proteomes" id="UP000004691">
    <property type="component" value="Unassembled WGS sequence"/>
</dbReference>
<feature type="binding site" evidence="1">
    <location>
        <position position="86"/>
    </location>
    <ligand>
        <name>Mg(2+)</name>
        <dbReference type="ChEBI" id="CHEBI:18420"/>
        <label>3</label>
    </ligand>
</feature>
<dbReference type="NCBIfam" id="NF004351">
    <property type="entry name" value="PRK05731.1-4"/>
    <property type="match status" value="1"/>
</dbReference>
<dbReference type="Gene3D" id="3.90.650.10">
    <property type="entry name" value="PurM-like C-terminal domain"/>
    <property type="match status" value="1"/>
</dbReference>
<dbReference type="PANTHER" id="PTHR30270:SF0">
    <property type="entry name" value="THIAMINE-MONOPHOSPHATE KINASE"/>
    <property type="match status" value="1"/>
</dbReference>
<dbReference type="GO" id="GO:0005524">
    <property type="term" value="F:ATP binding"/>
    <property type="evidence" value="ECO:0007669"/>
    <property type="project" value="UniProtKB-UniRule"/>
</dbReference>
<dbReference type="SUPFAM" id="SSF55326">
    <property type="entry name" value="PurM N-terminal domain-like"/>
    <property type="match status" value="1"/>
</dbReference>
<dbReference type="EMBL" id="JH636049">
    <property type="protein sequence ID" value="EID53319.1"/>
    <property type="molecule type" value="Genomic_DNA"/>
</dbReference>
<dbReference type="SUPFAM" id="SSF56042">
    <property type="entry name" value="PurM C-terminal domain-like"/>
    <property type="match status" value="1"/>
</dbReference>
<evidence type="ECO:0000259" key="3">
    <source>
        <dbReference type="Pfam" id="PF02769"/>
    </source>
</evidence>
<name>I0UZL6_9PSEU</name>
<feature type="domain" description="PurM-like N-terminal" evidence="2">
    <location>
        <begin position="39"/>
        <end position="149"/>
    </location>
</feature>
<dbReference type="InterPro" id="IPR016188">
    <property type="entry name" value="PurM-like_N"/>
</dbReference>
<feature type="binding site" evidence="1">
    <location>
        <position position="41"/>
    </location>
    <ligand>
        <name>Mg(2+)</name>
        <dbReference type="ChEBI" id="CHEBI:18420"/>
        <label>3</label>
    </ligand>
</feature>
<dbReference type="GO" id="GO:0009228">
    <property type="term" value="P:thiamine biosynthetic process"/>
    <property type="evidence" value="ECO:0007669"/>
    <property type="project" value="UniProtKB-KW"/>
</dbReference>
<feature type="binding site" evidence="1">
    <location>
        <position position="57"/>
    </location>
    <ligand>
        <name>Mg(2+)</name>
        <dbReference type="ChEBI" id="CHEBI:18420"/>
        <label>2</label>
    </ligand>
</feature>
<feature type="binding site" evidence="1">
    <location>
        <position position="64"/>
    </location>
    <ligand>
        <name>substrate</name>
    </ligand>
</feature>
<sequence length="321" mass="32417">MGESPASGADTVAAIGEFGLIRQVTAGRAQPSTTLLGPGDDAAVVAAPDGRVVIATDALVEGVHFRLDWSTPAQVGRKAVAVNLADIAAMGAVPTSVVVALACPPDTPRDVAAEMLDGVATEARRVHVGVVGGDMVSADHIMISVTALGDLGGRPPVTRAGARPGDVVAVCGRLGWAAAGLAVLSRGFRSPVSVVNAQRCPDPPYAAGPSAALAGATAMIDISDGLLADLAHLAEASGVGIDVRSDRLTVAERLVDVGSALGADPMHWVLTGGEDHALAATFGSPSDLPEGWEVVGSVVADTGVTVDGDPYDREPGWRHWM</sequence>
<dbReference type="Pfam" id="PF02769">
    <property type="entry name" value="AIRS_C"/>
    <property type="match status" value="1"/>
</dbReference>
<comment type="pathway">
    <text evidence="1">Cofactor biosynthesis; thiamine diphosphate biosynthesis; thiamine diphosphate from thiamine phosphate: step 1/1.</text>
</comment>
<feature type="binding site" evidence="1">
    <location>
        <position position="56"/>
    </location>
    <ligand>
        <name>Mg(2+)</name>
        <dbReference type="ChEBI" id="CHEBI:18420"/>
        <label>1</label>
    </ligand>
</feature>
<evidence type="ECO:0000259" key="2">
    <source>
        <dbReference type="Pfam" id="PF00586"/>
    </source>
</evidence>
<dbReference type="InterPro" id="IPR036676">
    <property type="entry name" value="PurM-like_C_sf"/>
</dbReference>
<dbReference type="PIRSF" id="PIRSF005303">
    <property type="entry name" value="Thiam_monoph_kin"/>
    <property type="match status" value="1"/>
</dbReference>
<keyword evidence="1" id="KW-0460">Magnesium</keyword>
<dbReference type="Gene3D" id="3.30.1330.10">
    <property type="entry name" value="PurM-like, N-terminal domain"/>
    <property type="match status" value="1"/>
</dbReference>
<dbReference type="UniPathway" id="UPA00060">
    <property type="reaction ID" value="UER00142"/>
</dbReference>
<feature type="binding site" evidence="1">
    <location>
        <position position="159"/>
    </location>
    <ligand>
        <name>ATP</name>
        <dbReference type="ChEBI" id="CHEBI:30616"/>
    </ligand>
</feature>
<comment type="similarity">
    <text evidence="1">Belongs to the thiamine-monophosphate kinase family.</text>
</comment>
<feature type="binding site" evidence="1">
    <location>
        <position position="224"/>
    </location>
    <ligand>
        <name>Mg(2+)</name>
        <dbReference type="ChEBI" id="CHEBI:18420"/>
        <label>5</label>
    </ligand>
</feature>
<keyword evidence="1 4" id="KW-0418">Kinase</keyword>
<keyword evidence="1" id="KW-0479">Metal-binding</keyword>
<gene>
    <name evidence="1" type="primary">thiL</name>
    <name evidence="4" type="ORF">SacxiDRAFT_1058</name>
</gene>
<feature type="binding site" evidence="1">
    <location>
        <position position="86"/>
    </location>
    <ligand>
        <name>Mg(2+)</name>
        <dbReference type="ChEBI" id="CHEBI:18420"/>
        <label>2</label>
    </ligand>
</feature>
<comment type="catalytic activity">
    <reaction evidence="1">
        <text>thiamine phosphate + ATP = thiamine diphosphate + ADP</text>
        <dbReference type="Rhea" id="RHEA:15913"/>
        <dbReference type="ChEBI" id="CHEBI:30616"/>
        <dbReference type="ChEBI" id="CHEBI:37575"/>
        <dbReference type="ChEBI" id="CHEBI:58937"/>
        <dbReference type="ChEBI" id="CHEBI:456216"/>
        <dbReference type="EC" id="2.7.4.16"/>
    </reaction>
</comment>
<dbReference type="GO" id="GO:0009229">
    <property type="term" value="P:thiamine diphosphate biosynthetic process"/>
    <property type="evidence" value="ECO:0007669"/>
    <property type="project" value="UniProtKB-UniRule"/>
</dbReference>
<feature type="binding site" evidence="1">
    <location>
        <position position="317"/>
    </location>
    <ligand>
        <name>substrate</name>
    </ligand>
</feature>
<feature type="binding site" evidence="1">
    <location>
        <position position="221"/>
    </location>
    <ligand>
        <name>Mg(2+)</name>
        <dbReference type="ChEBI" id="CHEBI:18420"/>
        <label>3</label>
    </ligand>
</feature>
<comment type="function">
    <text evidence="1">Catalyzes the ATP-dependent phosphorylation of thiamine-monophosphate (TMP) to form thiamine-pyrophosphate (TPP), the active form of vitamin B1.</text>
</comment>
<evidence type="ECO:0000313" key="5">
    <source>
        <dbReference type="Proteomes" id="UP000004691"/>
    </source>
</evidence>
<keyword evidence="1" id="KW-0808">Transferase</keyword>
<keyword evidence="1" id="KW-0067">ATP-binding</keyword>
<dbReference type="EC" id="2.7.4.16" evidence="1"/>
<dbReference type="HOGENOM" id="CLU_046964_0_1_11"/>
<feature type="binding site" evidence="1">
    <location>
        <position position="86"/>
    </location>
    <ligand>
        <name>Mg(2+)</name>
        <dbReference type="ChEBI" id="CHEBI:18420"/>
        <label>4</label>
    </ligand>
</feature>
<protein>
    <recommendedName>
        <fullName evidence="1">Thiamine-monophosphate kinase</fullName>
        <shortName evidence="1">TMP kinase</shortName>
        <shortName evidence="1">Thiamine-phosphate kinase</shortName>
        <ecNumber evidence="1">2.7.4.16</ecNumber>
    </recommendedName>
</protein>
<feature type="domain" description="PurM-like C-terminal" evidence="3">
    <location>
        <begin position="163"/>
        <end position="254"/>
    </location>
</feature>
<dbReference type="GO" id="GO:0009030">
    <property type="term" value="F:thiamine-phosphate kinase activity"/>
    <property type="evidence" value="ECO:0007669"/>
    <property type="project" value="UniProtKB-UniRule"/>
</dbReference>
<feature type="binding site" evidence="1">
    <location>
        <position position="223"/>
    </location>
    <ligand>
        <name>ATP</name>
        <dbReference type="ChEBI" id="CHEBI:30616"/>
    </ligand>
</feature>
<feature type="binding site" evidence="1">
    <location>
        <position position="134"/>
    </location>
    <ligand>
        <name>Mg(2+)</name>
        <dbReference type="ChEBI" id="CHEBI:18420"/>
        <label>1</label>
    </ligand>
</feature>
<dbReference type="InterPro" id="IPR006283">
    <property type="entry name" value="ThiL-like"/>
</dbReference>